<reference evidence="12 13" key="1">
    <citation type="submission" date="2020-06" db="EMBL/GenBank/DDBJ databases">
        <title>The genome sequence of Candidatus Regiella insecticola strain Tut.</title>
        <authorList>
            <person name="Nikoh N."/>
            <person name="Tsuchida T."/>
            <person name="Koga R."/>
            <person name="Oshima K."/>
            <person name="Hattori M."/>
            <person name="Fukatsu T."/>
        </authorList>
    </citation>
    <scope>NUCLEOTIDE SEQUENCE [LARGE SCALE GENOMIC DNA]</scope>
    <source>
        <strain evidence="12 13">Tut</strain>
    </source>
</reference>
<dbReference type="Pfam" id="PF00528">
    <property type="entry name" value="BPD_transp_1"/>
    <property type="match status" value="1"/>
</dbReference>
<dbReference type="Gene3D" id="1.10.3720.10">
    <property type="entry name" value="MetI-like"/>
    <property type="match status" value="1"/>
</dbReference>
<gene>
    <name evidence="12" type="primary">yecS</name>
    <name evidence="12" type="ORF">RINTU1_22770</name>
</gene>
<accession>A0A6L2ZNZ8</accession>
<evidence type="ECO:0000256" key="10">
    <source>
        <dbReference type="RuleBase" id="RU363032"/>
    </source>
</evidence>
<feature type="domain" description="ABC transmembrane type-1" evidence="11">
    <location>
        <begin position="23"/>
        <end position="230"/>
    </location>
</feature>
<dbReference type="PANTHER" id="PTHR30614:SF47">
    <property type="entry name" value="ABC TRANSPORTER PERMEASE"/>
    <property type="match status" value="1"/>
</dbReference>
<dbReference type="PROSITE" id="PS51257">
    <property type="entry name" value="PROKAR_LIPOPROTEIN"/>
    <property type="match status" value="1"/>
</dbReference>
<keyword evidence="9 10" id="KW-0472">Membrane</keyword>
<dbReference type="Proteomes" id="UP000504714">
    <property type="component" value="Unassembled WGS sequence"/>
</dbReference>
<dbReference type="InterPro" id="IPR035906">
    <property type="entry name" value="MetI-like_sf"/>
</dbReference>
<evidence type="ECO:0000256" key="6">
    <source>
        <dbReference type="ARBA" id="ARBA00022692"/>
    </source>
</evidence>
<feature type="transmembrane region" description="Helical" evidence="10">
    <location>
        <begin position="212"/>
        <end position="235"/>
    </location>
</feature>
<evidence type="ECO:0000256" key="2">
    <source>
        <dbReference type="ARBA" id="ARBA00010072"/>
    </source>
</evidence>
<dbReference type="PROSITE" id="PS50928">
    <property type="entry name" value="ABC_TM1"/>
    <property type="match status" value="1"/>
</dbReference>
<evidence type="ECO:0000313" key="13">
    <source>
        <dbReference type="Proteomes" id="UP000504714"/>
    </source>
</evidence>
<dbReference type="InterPro" id="IPR043429">
    <property type="entry name" value="ArtM/GltK/GlnP/TcyL/YhdX-like"/>
</dbReference>
<evidence type="ECO:0000313" key="12">
    <source>
        <dbReference type="EMBL" id="GFN46587.1"/>
    </source>
</evidence>
<evidence type="ECO:0000256" key="1">
    <source>
        <dbReference type="ARBA" id="ARBA00004429"/>
    </source>
</evidence>
<evidence type="ECO:0000256" key="3">
    <source>
        <dbReference type="ARBA" id="ARBA00022448"/>
    </source>
</evidence>
<protein>
    <submittedName>
        <fullName evidence="12">ABC transporter permease</fullName>
    </submittedName>
</protein>
<evidence type="ECO:0000256" key="4">
    <source>
        <dbReference type="ARBA" id="ARBA00022475"/>
    </source>
</evidence>
<proteinExistence type="inferred from homology"/>
<evidence type="ECO:0000256" key="7">
    <source>
        <dbReference type="ARBA" id="ARBA00022970"/>
    </source>
</evidence>
<keyword evidence="6 10" id="KW-0812">Transmembrane</keyword>
<dbReference type="RefSeq" id="WP_176488213.1">
    <property type="nucleotide sequence ID" value="NZ_BLXO01000004.1"/>
</dbReference>
<dbReference type="EMBL" id="BLXO01000004">
    <property type="protein sequence ID" value="GFN46587.1"/>
    <property type="molecule type" value="Genomic_DNA"/>
</dbReference>
<sequence>MKLHHLTDWLLAPQYLLWLWDGFLLTLWLSSCTLLIATLLGFLLATARDSHLRALQWPVMIYSALFRNTPLLIQLFFWYFAVSKILPVSWMQWLNISHQAVFLGITLSWPSFEFLSGLTGLILYSAAFIAEELRAGINGVASGQKYAAHALGLTNWQSMRYVIFPQALKIAMPPLLGQYMNIIKNSSLTMAIGVAELSYASRQVETETLRTFQAFGVATLLYIMTIALIEAWGMWRQQRLKARGH</sequence>
<evidence type="ECO:0000259" key="11">
    <source>
        <dbReference type="PROSITE" id="PS50928"/>
    </source>
</evidence>
<dbReference type="NCBIfam" id="TIGR01726">
    <property type="entry name" value="HEQRo_perm_3TM"/>
    <property type="match status" value="1"/>
</dbReference>
<dbReference type="InterPro" id="IPR010065">
    <property type="entry name" value="AA_ABC_transptr_permease_3TM"/>
</dbReference>
<keyword evidence="8 10" id="KW-1133">Transmembrane helix</keyword>
<dbReference type="GO" id="GO:0043190">
    <property type="term" value="C:ATP-binding cassette (ABC) transporter complex"/>
    <property type="evidence" value="ECO:0007669"/>
    <property type="project" value="InterPro"/>
</dbReference>
<dbReference type="GO" id="GO:0022857">
    <property type="term" value="F:transmembrane transporter activity"/>
    <property type="evidence" value="ECO:0007669"/>
    <property type="project" value="InterPro"/>
</dbReference>
<evidence type="ECO:0000256" key="8">
    <source>
        <dbReference type="ARBA" id="ARBA00022989"/>
    </source>
</evidence>
<comment type="caution">
    <text evidence="12">The sequence shown here is derived from an EMBL/GenBank/DDBJ whole genome shotgun (WGS) entry which is preliminary data.</text>
</comment>
<keyword evidence="4" id="KW-1003">Cell membrane</keyword>
<feature type="transmembrane region" description="Helical" evidence="10">
    <location>
        <begin position="23"/>
        <end position="47"/>
    </location>
</feature>
<comment type="similarity">
    <text evidence="2">Belongs to the binding-protein-dependent transport system permease family. HisMQ subfamily.</text>
</comment>
<dbReference type="GO" id="GO:0006865">
    <property type="term" value="P:amino acid transport"/>
    <property type="evidence" value="ECO:0007669"/>
    <property type="project" value="UniProtKB-KW"/>
</dbReference>
<feature type="transmembrane region" description="Helical" evidence="10">
    <location>
        <begin position="101"/>
        <end position="124"/>
    </location>
</feature>
<keyword evidence="3 10" id="KW-0813">Transport</keyword>
<evidence type="ECO:0000256" key="5">
    <source>
        <dbReference type="ARBA" id="ARBA00022519"/>
    </source>
</evidence>
<dbReference type="CDD" id="cd06261">
    <property type="entry name" value="TM_PBP2"/>
    <property type="match status" value="1"/>
</dbReference>
<dbReference type="PANTHER" id="PTHR30614">
    <property type="entry name" value="MEMBRANE COMPONENT OF AMINO ACID ABC TRANSPORTER"/>
    <property type="match status" value="1"/>
</dbReference>
<keyword evidence="5" id="KW-0997">Cell inner membrane</keyword>
<evidence type="ECO:0000256" key="9">
    <source>
        <dbReference type="ARBA" id="ARBA00023136"/>
    </source>
</evidence>
<dbReference type="InterPro" id="IPR000515">
    <property type="entry name" value="MetI-like"/>
</dbReference>
<feature type="transmembrane region" description="Helical" evidence="10">
    <location>
        <begin position="59"/>
        <end position="81"/>
    </location>
</feature>
<comment type="subcellular location">
    <subcellularLocation>
        <location evidence="1">Cell inner membrane</location>
        <topology evidence="1">Multi-pass membrane protein</topology>
    </subcellularLocation>
    <subcellularLocation>
        <location evidence="10">Cell membrane</location>
        <topology evidence="10">Multi-pass membrane protein</topology>
    </subcellularLocation>
</comment>
<name>A0A6L2ZNZ8_9ENTR</name>
<keyword evidence="7" id="KW-0029">Amino-acid transport</keyword>
<organism evidence="12 13">
    <name type="scientific">Candidatus Regiella insecticola</name>
    <dbReference type="NCBI Taxonomy" id="138073"/>
    <lineage>
        <taxon>Bacteria</taxon>
        <taxon>Pseudomonadati</taxon>
        <taxon>Pseudomonadota</taxon>
        <taxon>Gammaproteobacteria</taxon>
        <taxon>Enterobacterales</taxon>
        <taxon>Enterobacteriaceae</taxon>
        <taxon>aphid secondary symbionts</taxon>
        <taxon>Candidatus Regiella</taxon>
    </lineage>
</organism>
<dbReference type="SUPFAM" id="SSF161098">
    <property type="entry name" value="MetI-like"/>
    <property type="match status" value="1"/>
</dbReference>
<dbReference type="AlphaFoldDB" id="A0A6L2ZNZ8"/>